<dbReference type="EMBL" id="JBHUOJ010000007">
    <property type="protein sequence ID" value="MFD2832313.1"/>
    <property type="molecule type" value="Genomic_DNA"/>
</dbReference>
<accession>A0ABW5X2F6</accession>
<keyword evidence="1" id="KW-0732">Signal</keyword>
<feature type="signal peptide" evidence="1">
    <location>
        <begin position="1"/>
        <end position="22"/>
    </location>
</feature>
<dbReference type="Gene3D" id="2.60.120.1130">
    <property type="match status" value="1"/>
</dbReference>
<evidence type="ECO:0000313" key="5">
    <source>
        <dbReference type="Proteomes" id="UP001597438"/>
    </source>
</evidence>
<evidence type="ECO:0000313" key="4">
    <source>
        <dbReference type="EMBL" id="MFD2832313.1"/>
    </source>
</evidence>
<feature type="chain" id="PRO_5047306105" evidence="1">
    <location>
        <begin position="23"/>
        <end position="646"/>
    </location>
</feature>
<keyword evidence="5" id="KW-1185">Reference proteome</keyword>
<name>A0ABW5X2F6_9FLAO</name>
<evidence type="ECO:0000259" key="3">
    <source>
        <dbReference type="Pfam" id="PF12969"/>
    </source>
</evidence>
<dbReference type="RefSeq" id="WP_251740363.1">
    <property type="nucleotide sequence ID" value="NZ_JBHUOJ010000007.1"/>
</dbReference>
<gene>
    <name evidence="4" type="ORF">ACFSYS_03380</name>
</gene>
<dbReference type="SUPFAM" id="SSF54001">
    <property type="entry name" value="Cysteine proteinases"/>
    <property type="match status" value="1"/>
</dbReference>
<dbReference type="Pfam" id="PF01841">
    <property type="entry name" value="Transglut_core"/>
    <property type="match status" value="1"/>
</dbReference>
<feature type="domain" description="Transglutaminase-like" evidence="2">
    <location>
        <begin position="281"/>
        <end position="352"/>
    </location>
</feature>
<dbReference type="Proteomes" id="UP001597438">
    <property type="component" value="Unassembled WGS sequence"/>
</dbReference>
<dbReference type="Gene3D" id="2.60.40.3140">
    <property type="match status" value="1"/>
</dbReference>
<dbReference type="InterPro" id="IPR024618">
    <property type="entry name" value="DUF3857"/>
</dbReference>
<dbReference type="InterPro" id="IPR002931">
    <property type="entry name" value="Transglutaminase-like"/>
</dbReference>
<dbReference type="InterPro" id="IPR038765">
    <property type="entry name" value="Papain-like_cys_pep_sf"/>
</dbReference>
<evidence type="ECO:0000256" key="1">
    <source>
        <dbReference type="SAM" id="SignalP"/>
    </source>
</evidence>
<dbReference type="Pfam" id="PF12969">
    <property type="entry name" value="DUF3857"/>
    <property type="match status" value="1"/>
</dbReference>
<protein>
    <submittedName>
        <fullName evidence="4">DUF3857 domain-containing protein</fullName>
    </submittedName>
</protein>
<organism evidence="4 5">
    <name type="scientific">Christiangramia antarctica</name>
    <dbReference type="NCBI Taxonomy" id="2058158"/>
    <lineage>
        <taxon>Bacteria</taxon>
        <taxon>Pseudomonadati</taxon>
        <taxon>Bacteroidota</taxon>
        <taxon>Flavobacteriia</taxon>
        <taxon>Flavobacteriales</taxon>
        <taxon>Flavobacteriaceae</taxon>
        <taxon>Christiangramia</taxon>
    </lineage>
</organism>
<dbReference type="Gene3D" id="3.10.620.30">
    <property type="match status" value="1"/>
</dbReference>
<proteinExistence type="predicted"/>
<evidence type="ECO:0000259" key="2">
    <source>
        <dbReference type="Pfam" id="PF01841"/>
    </source>
</evidence>
<comment type="caution">
    <text evidence="4">The sequence shown here is derived from an EMBL/GenBank/DDBJ whole genome shotgun (WGS) entry which is preliminary data.</text>
</comment>
<feature type="domain" description="DUF3857" evidence="3">
    <location>
        <begin position="72"/>
        <end position="218"/>
    </location>
</feature>
<reference evidence="5" key="1">
    <citation type="journal article" date="2019" name="Int. J. Syst. Evol. Microbiol.">
        <title>The Global Catalogue of Microorganisms (GCM) 10K type strain sequencing project: providing services to taxonomists for standard genome sequencing and annotation.</title>
        <authorList>
            <consortium name="The Broad Institute Genomics Platform"/>
            <consortium name="The Broad Institute Genome Sequencing Center for Infectious Disease"/>
            <person name="Wu L."/>
            <person name="Ma J."/>
        </authorList>
    </citation>
    <scope>NUCLEOTIDE SEQUENCE [LARGE SCALE GENOMIC DNA]</scope>
    <source>
        <strain evidence="5">KCTC 52925</strain>
    </source>
</reference>
<sequence length="646" mass="74804">MKNLKFKVLALFALLTIINASAQFAPEYAKYANTYSEDNKLILSRDVVLNIGIKDGELEIVQENFEENLFLTDGANHASRETLNFSYYFELLEVEASSMAYENGKFKEFKVENFVEKDNLDGSFYDDSKSLVFLYPNLRKGAVSKLKYSEKIKNPRFVGPNFFGDMHPTLKTSYTVIADKDIELQFKKFNMENSGIKYSEEEKRGKKIYSWKSGNLDKIKFEDNAPNFKKIMPHVVPVIMSYETNGEEISISGETKDLYNWYYSLVNDINEEEPAPALVSVVKELIEDKPSELEKVRAMYYWAQENIKYIAYEYALGGFVPREANTVFQRKYGDCKDNSSILKEMLEIAGIKGNLTWIGTRSIPYNYDDMPTPIVDNHMILSYTDAVNQTYYLDATGRYNPLEIPSSFIQGKEALIEDGVGNFFLKRVPVIPADQNMIADTSYIKIQGNNLIGTSTANLTGYGKIDYNHGLESLHSEEKLKEFFSYRFQKGNNTFLIDSLEIFNKGSYDLPLKIDYSYKLQNYIKEFGGEKYVNLNLNREITNYKTKDDRKFEVEYESTRKYVFKTFLDIPEGYAVEYLPEDETLKTHFFEASISYEHMGDQIIYNHIASLDFINLDLEQQKLFNKELEKLEDAYKEVVILKQIVK</sequence>